<organism evidence="3 4">
    <name type="scientific">Thiohalobacter thiocyanaticus</name>
    <dbReference type="NCBI Taxonomy" id="585455"/>
    <lineage>
        <taxon>Bacteria</taxon>
        <taxon>Pseudomonadati</taxon>
        <taxon>Pseudomonadota</taxon>
        <taxon>Gammaproteobacteria</taxon>
        <taxon>Thiohalobacterales</taxon>
        <taxon>Thiohalobacteraceae</taxon>
        <taxon>Thiohalobacter</taxon>
    </lineage>
</organism>
<feature type="chain" id="PRO_5012622382" evidence="2">
    <location>
        <begin position="27"/>
        <end position="290"/>
    </location>
</feature>
<keyword evidence="4" id="KW-1185">Reference proteome</keyword>
<evidence type="ECO:0000256" key="2">
    <source>
        <dbReference type="SAM" id="SignalP"/>
    </source>
</evidence>
<protein>
    <submittedName>
        <fullName evidence="3">Fructose-1-phosphate kinase</fullName>
    </submittedName>
</protein>
<dbReference type="EMBL" id="AP018052">
    <property type="protein sequence ID" value="BAZ93192.1"/>
    <property type="molecule type" value="Genomic_DNA"/>
</dbReference>
<name>A0A1Z4VP45_9GAMM</name>
<accession>A0A1Z4VP45</accession>
<feature type="transmembrane region" description="Helical" evidence="1">
    <location>
        <begin position="265"/>
        <end position="285"/>
    </location>
</feature>
<dbReference type="KEGG" id="ttc:FOKN1_0790"/>
<evidence type="ECO:0000313" key="4">
    <source>
        <dbReference type="Proteomes" id="UP000218765"/>
    </source>
</evidence>
<keyword evidence="2" id="KW-0732">Signal</keyword>
<keyword evidence="1" id="KW-1133">Transmembrane helix</keyword>
<dbReference type="InterPro" id="IPR022472">
    <property type="entry name" value="VPLPA-CTERM"/>
</dbReference>
<dbReference type="Proteomes" id="UP000218765">
    <property type="component" value="Chromosome"/>
</dbReference>
<dbReference type="AlphaFoldDB" id="A0A1Z4VP45"/>
<keyword evidence="1" id="KW-0472">Membrane</keyword>
<gene>
    <name evidence="3" type="ORF">FOKN1_0790</name>
</gene>
<dbReference type="NCBIfam" id="TIGR03370">
    <property type="entry name" value="VPLPA-CTERM"/>
    <property type="match status" value="1"/>
</dbReference>
<keyword evidence="3" id="KW-0808">Transferase</keyword>
<evidence type="ECO:0000313" key="3">
    <source>
        <dbReference type="EMBL" id="BAZ93192.1"/>
    </source>
</evidence>
<keyword evidence="3" id="KW-0418">Kinase</keyword>
<dbReference type="RefSeq" id="WP_197702991.1">
    <property type="nucleotide sequence ID" value="NZ_AP018052.1"/>
</dbReference>
<sequence>MTMKKNLVGAAIAAAVGVAAPQAAMADIITADWDGLFTMLDSTGAALDNGSLPKGTNRFQTPVNGTIQFDTDTGTGSATLVPFDFFNGSLPAEAVGIEFQAIGDGMGGEGSLVLGNMLFNWNGNTGIPVSIVLDAAGFFGGMQAGLIGDGDLTQAEVAGFGATPASDGTYTNGTYGYLGVGPVPIATTEWNTSFAPGCSLGDCEGVSPSGALPLVEDTDANLNEFAQGDGVGIGGNPMADGPFQGFNANFDITAMTNIQVTPSAIPVPAAVWLFGSGLLGLVGVARRRKA</sequence>
<proteinExistence type="predicted"/>
<dbReference type="GO" id="GO:0016301">
    <property type="term" value="F:kinase activity"/>
    <property type="evidence" value="ECO:0007669"/>
    <property type="project" value="UniProtKB-KW"/>
</dbReference>
<evidence type="ECO:0000256" key="1">
    <source>
        <dbReference type="SAM" id="Phobius"/>
    </source>
</evidence>
<keyword evidence="1" id="KW-0812">Transmembrane</keyword>
<reference evidence="3 4" key="1">
    <citation type="submission" date="2017-05" db="EMBL/GenBank/DDBJ databases">
        <title>Thiocyanate degradation by Thiohalobacter thiocyanaticus FOKN1.</title>
        <authorList>
            <person name="Oshiki M."/>
            <person name="Fukushima T."/>
            <person name="Kawano S."/>
            <person name="Nakagawa J."/>
        </authorList>
    </citation>
    <scope>NUCLEOTIDE SEQUENCE [LARGE SCALE GENOMIC DNA]</scope>
    <source>
        <strain evidence="3 4">FOKN1</strain>
    </source>
</reference>
<feature type="signal peptide" evidence="2">
    <location>
        <begin position="1"/>
        <end position="26"/>
    </location>
</feature>